<organism evidence="4 5">
    <name type="scientific">Furfurilactobacillus curtus</name>
    <dbReference type="NCBI Taxonomy" id="1746200"/>
    <lineage>
        <taxon>Bacteria</taxon>
        <taxon>Bacillati</taxon>
        <taxon>Bacillota</taxon>
        <taxon>Bacilli</taxon>
        <taxon>Lactobacillales</taxon>
        <taxon>Lactobacillaceae</taxon>
        <taxon>Furfurilactobacillus</taxon>
    </lineage>
</organism>
<dbReference type="PANTHER" id="PTHR10815">
    <property type="entry name" value="METHYLATED-DNA--PROTEIN-CYSTEINE METHYLTRANSFERASE"/>
    <property type="match status" value="1"/>
</dbReference>
<dbReference type="SUPFAM" id="SSF53155">
    <property type="entry name" value="Methylated DNA-protein cysteine methyltransferase domain"/>
    <property type="match status" value="1"/>
</dbReference>
<comment type="caution">
    <text evidence="4">The sequence shown here is derived from an EMBL/GenBank/DDBJ whole genome shotgun (WGS) entry which is preliminary data.</text>
</comment>
<evidence type="ECO:0000313" key="4">
    <source>
        <dbReference type="EMBL" id="GKT06312.1"/>
    </source>
</evidence>
<dbReference type="SUPFAM" id="SSF46767">
    <property type="entry name" value="Methylated DNA-protein cysteine methyltransferase, C-terminal domain"/>
    <property type="match status" value="1"/>
</dbReference>
<accession>A0ABQ5JU35</accession>
<dbReference type="Pfam" id="PF01035">
    <property type="entry name" value="DNA_binding_1"/>
    <property type="match status" value="1"/>
</dbReference>
<evidence type="ECO:0000259" key="2">
    <source>
        <dbReference type="Pfam" id="PF01035"/>
    </source>
</evidence>
<evidence type="ECO:0000256" key="1">
    <source>
        <dbReference type="ARBA" id="ARBA00022763"/>
    </source>
</evidence>
<dbReference type="GO" id="GO:0032259">
    <property type="term" value="P:methylation"/>
    <property type="evidence" value="ECO:0007669"/>
    <property type="project" value="UniProtKB-KW"/>
</dbReference>
<dbReference type="InterPro" id="IPR036631">
    <property type="entry name" value="MGMT_N_sf"/>
</dbReference>
<dbReference type="InterPro" id="IPR036217">
    <property type="entry name" value="MethylDNA_cys_MeTrfase_DNAb"/>
</dbReference>
<evidence type="ECO:0000259" key="3">
    <source>
        <dbReference type="Pfam" id="PF02870"/>
    </source>
</evidence>
<sequence length="170" mass="18532">MRQLYQAVLRVGTDQFQLLASEQGLVFVGSPNASIAEAKRYLSDYLAVLNAQSNELIMAPYLEQLTDYFAGKRKDFDLAVDFEGAGTGLQQAVWAALRLIPYGMTCDYTTIAQNIGRPDAIRAVATAIAKNPVLIVTPCHRVLRKDGGLGGYRGGLAMKKTLLALEKQAH</sequence>
<dbReference type="GO" id="GO:0008168">
    <property type="term" value="F:methyltransferase activity"/>
    <property type="evidence" value="ECO:0007669"/>
    <property type="project" value="UniProtKB-KW"/>
</dbReference>
<name>A0ABQ5JU35_9LACO</name>
<proteinExistence type="predicted"/>
<dbReference type="InterPro" id="IPR014048">
    <property type="entry name" value="MethylDNA_cys_MeTrfase_DNA-bd"/>
</dbReference>
<reference evidence="4 5" key="1">
    <citation type="submission" date="2022-03" db="EMBL/GenBank/DDBJ databases">
        <title>Draft genome sequence of Furfurilactobacillus curtus JCM 31185.</title>
        <authorList>
            <person name="Suzuki S."/>
            <person name="Endo A."/>
            <person name="Kajikawa A."/>
        </authorList>
    </citation>
    <scope>NUCLEOTIDE SEQUENCE [LARGE SCALE GENOMIC DNA]</scope>
    <source>
        <strain evidence="4 5">JCM 31185</strain>
    </source>
</reference>
<dbReference type="Pfam" id="PF02870">
    <property type="entry name" value="Methyltransf_1N"/>
    <property type="match status" value="1"/>
</dbReference>
<dbReference type="EMBL" id="BQXO01000004">
    <property type="protein sequence ID" value="GKT06312.1"/>
    <property type="molecule type" value="Genomic_DNA"/>
</dbReference>
<dbReference type="Gene3D" id="3.30.160.70">
    <property type="entry name" value="Methylated DNA-protein cysteine methyltransferase domain"/>
    <property type="match status" value="1"/>
</dbReference>
<feature type="domain" description="Methylated-DNA-[protein]-cysteine S-methyltransferase DNA binding" evidence="2">
    <location>
        <begin position="89"/>
        <end position="167"/>
    </location>
</feature>
<dbReference type="NCBIfam" id="TIGR00589">
    <property type="entry name" value="ogt"/>
    <property type="match status" value="1"/>
</dbReference>
<dbReference type="Proteomes" id="UP001628078">
    <property type="component" value="Unassembled WGS sequence"/>
</dbReference>
<dbReference type="RefSeq" id="WP_407884340.1">
    <property type="nucleotide sequence ID" value="NZ_BQXO01000004.1"/>
</dbReference>
<feature type="domain" description="Methylguanine DNA methyltransferase ribonuclease-like" evidence="3">
    <location>
        <begin position="15"/>
        <end position="82"/>
    </location>
</feature>
<gene>
    <name evidence="4" type="ORF">JCM31185_15990</name>
</gene>
<dbReference type="CDD" id="cd06445">
    <property type="entry name" value="ATase"/>
    <property type="match status" value="1"/>
</dbReference>
<dbReference type="InterPro" id="IPR036388">
    <property type="entry name" value="WH-like_DNA-bd_sf"/>
</dbReference>
<dbReference type="PANTHER" id="PTHR10815:SF12">
    <property type="entry name" value="METHYLATED-DNA--PROTEIN-CYSTEINE METHYLTRANSFERASE, INDUCIBLE"/>
    <property type="match status" value="1"/>
</dbReference>
<dbReference type="Gene3D" id="1.10.10.10">
    <property type="entry name" value="Winged helix-like DNA-binding domain superfamily/Winged helix DNA-binding domain"/>
    <property type="match status" value="1"/>
</dbReference>
<protein>
    <submittedName>
        <fullName evidence="4">Methylated-DNA--protein-cysteine methyltransferase</fullName>
    </submittedName>
</protein>
<keyword evidence="4" id="KW-0808">Transferase</keyword>
<keyword evidence="5" id="KW-1185">Reference proteome</keyword>
<keyword evidence="4" id="KW-0489">Methyltransferase</keyword>
<keyword evidence="1" id="KW-0227">DNA damage</keyword>
<dbReference type="InterPro" id="IPR008332">
    <property type="entry name" value="MethylG_MeTrfase_N"/>
</dbReference>
<evidence type="ECO:0000313" key="5">
    <source>
        <dbReference type="Proteomes" id="UP001628078"/>
    </source>
</evidence>